<reference evidence="2 5" key="2">
    <citation type="submission" date="2019-02" db="EMBL/GenBank/DDBJ databases">
        <title>Complete genome sequence of Desulfobacter hydrogenophilus AcRS1.</title>
        <authorList>
            <person name="Marietou A."/>
            <person name="Lund M.B."/>
            <person name="Marshall I.P.G."/>
            <person name="Schreiber L."/>
            <person name="Jorgensen B."/>
        </authorList>
    </citation>
    <scope>NUCLEOTIDE SEQUENCE [LARGE SCALE GENOMIC DNA]</scope>
    <source>
        <strain evidence="2 5">AcRS1</strain>
    </source>
</reference>
<dbReference type="OrthoDB" id="5498048at2"/>
<accession>A0A328FHJ0</accession>
<sequence>MAEVKNADNGGDAVKKKSFLKNILLPKWFILTVLILGVSGYATCWSMGSWKDFTAKRGGQTPGTQAALETDVTHDTFSAVMDATHGIQTTHQPAAQKQDFHVIAQPAPEAQKDTAPLTTLSNKTVNEKKATSHVVATPADGHGTTAHAAPVRTGPRGVAFVEACIKPLDYELNHRFLGWRPNDIIRIADNIKNLQLGILEVTRRTAVALAENLSRTGSNDAYVPSLEYAMNSFMIKPSEYMFPSAEGKYQEGLDEWQNYQHMLERGEERFYRRVDNLVPLLKAYESILGSCDENLVKDLGNISTFKADDVFYYTKGVATAMGTILEALALDFDDTIGSVQGMDVLHHTIEALHHASHMDPWMVIEGNPDGIFANHRANTAASISHARFYLDLLSRSLTGNL</sequence>
<dbReference type="Proteomes" id="UP000293902">
    <property type="component" value="Chromosome"/>
</dbReference>
<name>A0A328FHJ0_9BACT</name>
<dbReference type="RefSeq" id="WP_111953421.1">
    <property type="nucleotide sequence ID" value="NZ_CP036313.1"/>
</dbReference>
<keyword evidence="5" id="KW-1185">Reference proteome</keyword>
<gene>
    <name evidence="3" type="ORF">DO021_02600</name>
    <name evidence="2" type="ORF">EYB58_13955</name>
</gene>
<dbReference type="EMBL" id="QLNI01000003">
    <property type="protein sequence ID" value="RAM03656.1"/>
    <property type="molecule type" value="Genomic_DNA"/>
</dbReference>
<evidence type="ECO:0000313" key="4">
    <source>
        <dbReference type="Proteomes" id="UP000248798"/>
    </source>
</evidence>
<evidence type="ECO:0000256" key="1">
    <source>
        <dbReference type="SAM" id="Phobius"/>
    </source>
</evidence>
<dbReference type="Pfam" id="PF10095">
    <property type="entry name" value="DUF2333"/>
    <property type="match status" value="2"/>
</dbReference>
<organism evidence="3 4">
    <name type="scientific">Desulfobacter hydrogenophilus</name>
    <dbReference type="NCBI Taxonomy" id="2291"/>
    <lineage>
        <taxon>Bacteria</taxon>
        <taxon>Pseudomonadati</taxon>
        <taxon>Thermodesulfobacteriota</taxon>
        <taxon>Desulfobacteria</taxon>
        <taxon>Desulfobacterales</taxon>
        <taxon>Desulfobacteraceae</taxon>
        <taxon>Desulfobacter</taxon>
    </lineage>
</organism>
<evidence type="ECO:0000313" key="5">
    <source>
        <dbReference type="Proteomes" id="UP000293902"/>
    </source>
</evidence>
<keyword evidence="1" id="KW-0472">Membrane</keyword>
<keyword evidence="1" id="KW-1133">Transmembrane helix</keyword>
<feature type="transmembrane region" description="Helical" evidence="1">
    <location>
        <begin position="28"/>
        <end position="48"/>
    </location>
</feature>
<dbReference type="InterPro" id="IPR016936">
    <property type="entry name" value="UCP029693"/>
</dbReference>
<proteinExistence type="predicted"/>
<evidence type="ECO:0000313" key="2">
    <source>
        <dbReference type="EMBL" id="QBH13930.1"/>
    </source>
</evidence>
<reference evidence="3 4" key="1">
    <citation type="submission" date="2018-06" db="EMBL/GenBank/DDBJ databases">
        <title>Complete Genome Sequence of Desulfobacter hydrogenophilus (DSM3380).</title>
        <authorList>
            <person name="Marietou A."/>
            <person name="Schreiber L."/>
            <person name="Marshall I."/>
            <person name="Jorgensen B."/>
        </authorList>
    </citation>
    <scope>NUCLEOTIDE SEQUENCE [LARGE SCALE GENOMIC DNA]</scope>
    <source>
        <strain evidence="3 4">DSM 3380</strain>
    </source>
</reference>
<dbReference type="AlphaFoldDB" id="A0A328FHJ0"/>
<dbReference type="EMBL" id="CP036313">
    <property type="protein sequence ID" value="QBH13930.1"/>
    <property type="molecule type" value="Genomic_DNA"/>
</dbReference>
<keyword evidence="1" id="KW-0812">Transmembrane</keyword>
<protein>
    <submittedName>
        <fullName evidence="3">DUF2333 domain-containing protein</fullName>
    </submittedName>
    <submittedName>
        <fullName evidence="2">DUF2333 family protein</fullName>
    </submittedName>
</protein>
<evidence type="ECO:0000313" key="3">
    <source>
        <dbReference type="EMBL" id="RAM03656.1"/>
    </source>
</evidence>
<dbReference type="Proteomes" id="UP000248798">
    <property type="component" value="Unassembled WGS sequence"/>
</dbReference>